<name>A0A255DHD8_9MYCO</name>
<organism evidence="3 4">
    <name type="scientific">Mycolicibacterium sphagni</name>
    <dbReference type="NCBI Taxonomy" id="1786"/>
    <lineage>
        <taxon>Bacteria</taxon>
        <taxon>Bacillati</taxon>
        <taxon>Actinomycetota</taxon>
        <taxon>Actinomycetes</taxon>
        <taxon>Mycobacteriales</taxon>
        <taxon>Mycobacteriaceae</taxon>
        <taxon>Mycolicibacterium</taxon>
    </lineage>
</organism>
<dbReference type="PANTHER" id="PTHR46696">
    <property type="entry name" value="P450, PUTATIVE (EUROFUNG)-RELATED"/>
    <property type="match status" value="1"/>
</dbReference>
<dbReference type="GO" id="GO:0004497">
    <property type="term" value="F:monooxygenase activity"/>
    <property type="evidence" value="ECO:0007669"/>
    <property type="project" value="UniProtKB-KW"/>
</dbReference>
<dbReference type="GO" id="GO:0016705">
    <property type="term" value="F:oxidoreductase activity, acting on paired donors, with incorporation or reduction of molecular oxygen"/>
    <property type="evidence" value="ECO:0007669"/>
    <property type="project" value="InterPro"/>
</dbReference>
<dbReference type="Proteomes" id="UP000216063">
    <property type="component" value="Unassembled WGS sequence"/>
</dbReference>
<sequence length="274" mass="30315">MVFADVYGQPAYFIVGRDEALAILRDPETYERHLASETLPFPASYRAMVLKALSARAVKQEMERELRTRSPQILMSFDWTAQTRTGAIGHEFASEIFRILAGVPAGGGQVRIDYQADRRGFVHGVLSARRRSQFLSHLPDDADAADVFTRIVTLGFPPARDAVTRAMLKLMQVGTAARLRSHPELIPQFVDELLMPVVPLIERKCTKPVTIAGFDIPEGSWIALCAEAVSVEAFHAGKPKEALTFGLGQHRCVGALLTKQALTVFIEESLKLWA</sequence>
<dbReference type="PROSITE" id="PS00086">
    <property type="entry name" value="CYTOCHROME_P450"/>
    <property type="match status" value="1"/>
</dbReference>
<keyword evidence="2" id="KW-0503">Monooxygenase</keyword>
<dbReference type="GO" id="GO:0005506">
    <property type="term" value="F:iron ion binding"/>
    <property type="evidence" value="ECO:0007669"/>
    <property type="project" value="InterPro"/>
</dbReference>
<dbReference type="Pfam" id="PF00067">
    <property type="entry name" value="p450"/>
    <property type="match status" value="1"/>
</dbReference>
<dbReference type="Gene3D" id="1.10.630.10">
    <property type="entry name" value="Cytochrome P450"/>
    <property type="match status" value="1"/>
</dbReference>
<evidence type="ECO:0000256" key="2">
    <source>
        <dbReference type="RuleBase" id="RU000461"/>
    </source>
</evidence>
<comment type="caution">
    <text evidence="3">The sequence shown here is derived from an EMBL/GenBank/DDBJ whole genome shotgun (WGS) entry which is preliminary data.</text>
</comment>
<dbReference type="PANTHER" id="PTHR46696:SF6">
    <property type="entry name" value="P450, PUTATIVE (EUROFUNG)-RELATED"/>
    <property type="match status" value="1"/>
</dbReference>
<dbReference type="EMBL" id="NOZR01000010">
    <property type="protein sequence ID" value="OYN78899.1"/>
    <property type="molecule type" value="Genomic_DNA"/>
</dbReference>
<keyword evidence="4" id="KW-1185">Reference proteome</keyword>
<dbReference type="InterPro" id="IPR036396">
    <property type="entry name" value="Cyt_P450_sf"/>
</dbReference>
<keyword evidence="2" id="KW-0479">Metal-binding</keyword>
<evidence type="ECO:0000256" key="1">
    <source>
        <dbReference type="ARBA" id="ARBA00010617"/>
    </source>
</evidence>
<accession>A0A255DHD8</accession>
<reference evidence="3 4" key="1">
    <citation type="submission" date="2017-07" db="EMBL/GenBank/DDBJ databases">
        <title>The new phylogeny of genus Mycobacterium.</title>
        <authorList>
            <person name="Tortoli E."/>
            <person name="Trovato A."/>
            <person name="Cirillo D.M."/>
        </authorList>
    </citation>
    <scope>NUCLEOTIDE SEQUENCE [LARGE SCALE GENOMIC DNA]</scope>
    <source>
        <strain evidence="3 4">ATCC 33027</strain>
    </source>
</reference>
<gene>
    <name evidence="3" type="ORF">CG716_13605</name>
</gene>
<dbReference type="InterPro" id="IPR017972">
    <property type="entry name" value="Cyt_P450_CS"/>
</dbReference>
<dbReference type="GO" id="GO:0020037">
    <property type="term" value="F:heme binding"/>
    <property type="evidence" value="ECO:0007669"/>
    <property type="project" value="InterPro"/>
</dbReference>
<evidence type="ECO:0000313" key="3">
    <source>
        <dbReference type="EMBL" id="OYN78899.1"/>
    </source>
</evidence>
<dbReference type="AlphaFoldDB" id="A0A255DHD8"/>
<evidence type="ECO:0000313" key="4">
    <source>
        <dbReference type="Proteomes" id="UP000216063"/>
    </source>
</evidence>
<keyword evidence="2" id="KW-0560">Oxidoreductase</keyword>
<evidence type="ECO:0008006" key="5">
    <source>
        <dbReference type="Google" id="ProtNLM"/>
    </source>
</evidence>
<proteinExistence type="inferred from homology"/>
<keyword evidence="2" id="KW-0349">Heme</keyword>
<protein>
    <recommendedName>
        <fullName evidence="5">Cytochrome P450</fullName>
    </recommendedName>
</protein>
<keyword evidence="2" id="KW-0408">Iron</keyword>
<comment type="similarity">
    <text evidence="1 2">Belongs to the cytochrome P450 family.</text>
</comment>
<dbReference type="SUPFAM" id="SSF48264">
    <property type="entry name" value="Cytochrome P450"/>
    <property type="match status" value="1"/>
</dbReference>
<dbReference type="InterPro" id="IPR001128">
    <property type="entry name" value="Cyt_P450"/>
</dbReference>